<feature type="transmembrane region" description="Helical" evidence="8">
    <location>
        <begin position="294"/>
        <end position="317"/>
    </location>
</feature>
<dbReference type="GO" id="GO:0016020">
    <property type="term" value="C:membrane"/>
    <property type="evidence" value="ECO:0007669"/>
    <property type="project" value="UniProtKB-SubCell"/>
</dbReference>
<dbReference type="PANTHER" id="PTHR47247:SF1">
    <property type="entry name" value="KUNITZ-TYPE PROTEASE INHIBITOR 2"/>
    <property type="match status" value="1"/>
</dbReference>
<keyword evidence="7" id="KW-0325">Glycoprotein</keyword>
<comment type="subcellular location">
    <subcellularLocation>
        <location evidence="1">Membrane</location>
    </subcellularLocation>
</comment>
<evidence type="ECO:0000259" key="10">
    <source>
        <dbReference type="PROSITE" id="PS50279"/>
    </source>
</evidence>
<dbReference type="FunFam" id="4.10.410.10:FF:000004">
    <property type="entry name" value="Tissue factor pathway inhibitor"/>
    <property type="match status" value="1"/>
</dbReference>
<dbReference type="InterPro" id="IPR002223">
    <property type="entry name" value="Kunitz_BPTI"/>
</dbReference>
<dbReference type="RefSeq" id="XP_033811353.1">
    <property type="nucleotide sequence ID" value="XM_033955462.1"/>
</dbReference>
<dbReference type="GeneID" id="117365264"/>
<dbReference type="Pfam" id="PF00014">
    <property type="entry name" value="Kunitz_BPTI"/>
    <property type="match status" value="2"/>
</dbReference>
<dbReference type="Pfam" id="PF07502">
    <property type="entry name" value="MANEC"/>
    <property type="match status" value="1"/>
</dbReference>
<dbReference type="InterPro" id="IPR013980">
    <property type="entry name" value="MANSC_dom"/>
</dbReference>
<keyword evidence="4" id="KW-0722">Serine protease inhibitor</keyword>
<sequence>MALQVLFLSSFIFLLLSLGGQGSGPPAVESLLPCSESLQEQRGLGLDDPVSSLHWGAEVLETLQEPASCAEACCALADCNLALLQDSSCYLINCIFQGKNVCRLEPRDGAIAYQRGDMVEQPTTEGDEKSNEIVPASKRMAATSSIPDYCILKPEAGPCRGALRRWYYVMEEEICNTFIYGGCKGNENNHDSEKACMDKCSTFVSEPEKIKTDKVNFQEYCAAPSDTGPCRAAFPRWYYNISSRTCTEFIYGGCNGNRNNHQSEDICKERCVAHPDTEGGSDPLHTTTHHSTTAVALAVLLAVMAAILLGAMVVVFVKMTRRNHQESSLATIWSPIDDKECLMKNAYTL</sequence>
<evidence type="ECO:0000256" key="9">
    <source>
        <dbReference type="SAM" id="SignalP"/>
    </source>
</evidence>
<evidence type="ECO:0000256" key="4">
    <source>
        <dbReference type="ARBA" id="ARBA00022900"/>
    </source>
</evidence>
<accession>A0A6P8S1W2</accession>
<dbReference type="GO" id="GO:0004867">
    <property type="term" value="F:serine-type endopeptidase inhibitor activity"/>
    <property type="evidence" value="ECO:0007669"/>
    <property type="project" value="UniProtKB-KW"/>
</dbReference>
<evidence type="ECO:0000256" key="1">
    <source>
        <dbReference type="ARBA" id="ARBA00004370"/>
    </source>
</evidence>
<dbReference type="SUPFAM" id="SSF57362">
    <property type="entry name" value="BPTI-like"/>
    <property type="match status" value="2"/>
</dbReference>
<evidence type="ECO:0000256" key="6">
    <source>
        <dbReference type="ARBA" id="ARBA00023157"/>
    </source>
</evidence>
<dbReference type="AlphaFoldDB" id="A0A6P8S1W2"/>
<keyword evidence="6" id="KW-1015">Disulfide bond</keyword>
<dbReference type="PROSITE" id="PS50279">
    <property type="entry name" value="BPTI_KUNITZ_2"/>
    <property type="match status" value="2"/>
</dbReference>
<dbReference type="Proteomes" id="UP000515159">
    <property type="component" value="Chromosome 8"/>
</dbReference>
<feature type="domain" description="BPTI/Kunitz inhibitor" evidence="10">
    <location>
        <begin position="150"/>
        <end position="200"/>
    </location>
</feature>
<evidence type="ECO:0000313" key="11">
    <source>
        <dbReference type="Proteomes" id="UP000515159"/>
    </source>
</evidence>
<evidence type="ECO:0000256" key="3">
    <source>
        <dbReference type="ARBA" id="ARBA00022729"/>
    </source>
</evidence>
<evidence type="ECO:0000313" key="12">
    <source>
        <dbReference type="RefSeq" id="XP_033811353.1"/>
    </source>
</evidence>
<feature type="chain" id="PRO_5028274457" evidence="9">
    <location>
        <begin position="23"/>
        <end position="349"/>
    </location>
</feature>
<evidence type="ECO:0000256" key="8">
    <source>
        <dbReference type="SAM" id="Phobius"/>
    </source>
</evidence>
<evidence type="ECO:0000256" key="5">
    <source>
        <dbReference type="ARBA" id="ARBA00023136"/>
    </source>
</evidence>
<dbReference type="SMART" id="SM00131">
    <property type="entry name" value="KU"/>
    <property type="match status" value="2"/>
</dbReference>
<gene>
    <name evidence="12" type="primary">SPINT2</name>
</gene>
<dbReference type="InterPro" id="IPR011106">
    <property type="entry name" value="MANSC_N"/>
</dbReference>
<dbReference type="CTD" id="10653"/>
<protein>
    <submittedName>
        <fullName evidence="12">Kunitz-type protease inhibitor 2 isoform X2</fullName>
    </submittedName>
</protein>
<feature type="signal peptide" evidence="9">
    <location>
        <begin position="1"/>
        <end position="22"/>
    </location>
</feature>
<name>A0A6P8S1W2_GEOSA</name>
<dbReference type="SMART" id="SM00765">
    <property type="entry name" value="MANEC"/>
    <property type="match status" value="1"/>
</dbReference>
<feature type="domain" description="BPTI/Kunitz inhibitor" evidence="10">
    <location>
        <begin position="221"/>
        <end position="271"/>
    </location>
</feature>
<evidence type="ECO:0000256" key="7">
    <source>
        <dbReference type="ARBA" id="ARBA00023180"/>
    </source>
</evidence>
<organism evidence="11 12">
    <name type="scientific">Geotrypetes seraphini</name>
    <name type="common">Gaboon caecilian</name>
    <name type="synonym">Caecilia seraphini</name>
    <dbReference type="NCBI Taxonomy" id="260995"/>
    <lineage>
        <taxon>Eukaryota</taxon>
        <taxon>Metazoa</taxon>
        <taxon>Chordata</taxon>
        <taxon>Craniata</taxon>
        <taxon>Vertebrata</taxon>
        <taxon>Euteleostomi</taxon>
        <taxon>Amphibia</taxon>
        <taxon>Gymnophiona</taxon>
        <taxon>Geotrypetes</taxon>
    </lineage>
</organism>
<keyword evidence="8" id="KW-0812">Transmembrane</keyword>
<keyword evidence="5 8" id="KW-0472">Membrane</keyword>
<dbReference type="InterPro" id="IPR036880">
    <property type="entry name" value="Kunitz_BPTI_sf"/>
</dbReference>
<dbReference type="PANTHER" id="PTHR47247">
    <property type="entry name" value="KUNITZ-TYPE PROTEASE INHIBITOR 2"/>
    <property type="match status" value="1"/>
</dbReference>
<keyword evidence="8" id="KW-1133">Transmembrane helix</keyword>
<evidence type="ECO:0000256" key="2">
    <source>
        <dbReference type="ARBA" id="ARBA00022690"/>
    </source>
</evidence>
<dbReference type="Gene3D" id="4.10.410.10">
    <property type="entry name" value="Pancreatic trypsin inhibitor Kunitz domain"/>
    <property type="match status" value="2"/>
</dbReference>
<reference evidence="12" key="1">
    <citation type="submission" date="2025-08" db="UniProtKB">
        <authorList>
            <consortium name="RefSeq"/>
        </authorList>
    </citation>
    <scope>IDENTIFICATION</scope>
</reference>
<keyword evidence="3 9" id="KW-0732">Signal</keyword>
<keyword evidence="2 12" id="KW-0646">Protease inhibitor</keyword>
<keyword evidence="11" id="KW-1185">Reference proteome</keyword>
<proteinExistence type="predicted"/>
<dbReference type="PRINTS" id="PR00759">
    <property type="entry name" value="BASICPTASE"/>
</dbReference>